<organism evidence="2 3">
    <name type="scientific">Vitis vinifera</name>
    <name type="common">Grape</name>
    <dbReference type="NCBI Taxonomy" id="29760"/>
    <lineage>
        <taxon>Eukaryota</taxon>
        <taxon>Viridiplantae</taxon>
        <taxon>Streptophyta</taxon>
        <taxon>Embryophyta</taxon>
        <taxon>Tracheophyta</taxon>
        <taxon>Spermatophyta</taxon>
        <taxon>Magnoliopsida</taxon>
        <taxon>eudicotyledons</taxon>
        <taxon>Gunneridae</taxon>
        <taxon>Pentapetalae</taxon>
        <taxon>rosids</taxon>
        <taxon>Vitales</taxon>
        <taxon>Vitaceae</taxon>
        <taxon>Viteae</taxon>
        <taxon>Vitis</taxon>
    </lineage>
</organism>
<sequence>MVVWWGDVPRVNGQLAVSRAFGDKSLKSHLRSDPDIRHTDIDPNCEILILASDGLWKVVISYDSNLLGIRRKKTLNLSERMKVPESRCWFVIESKSFEILGLSWGGEKAQQLGVGPSVKERSLGAFVQNKDLGQVIGMGLFPESRWRNEMDCLTKAQGALVGSEGSFRRLERPAHILPFFEKASVISQRVVSLQGDEDKPRESQLSVEDVKLALEQQTPFVFDALSLDAMNDTLMEEAARFPGQIPSVLSLRGDGLFSSTLSPSSLPYNAKILGPLVCWEDSGGFSMDGDALEPGPLRIAQLDGSEVQWPSHLMCFGGTESKEGAIEDAFSDVTFGRLPLFSRGINDKDKRKVVKAFLRLQRVDLVCLQETKCKLMLDLVVRSLGFGRFVNWGSVHSRGQTGGIFVFWDCRVLELLEMETGGLWSDPWCVGGDFNVVRLPSERRNCLNLSSTMKHFSEWRGSKTWLGSGGLATILADPIVTFLLIGFWDAKERDCGLSLEDCEARRRAVEEFSKWAVLEEISWRQKSREL</sequence>
<dbReference type="Proteomes" id="UP000288805">
    <property type="component" value="Unassembled WGS sequence"/>
</dbReference>
<dbReference type="PANTHER" id="PTHR47992">
    <property type="entry name" value="PROTEIN PHOSPHATASE"/>
    <property type="match status" value="1"/>
</dbReference>
<dbReference type="InterPro" id="IPR036457">
    <property type="entry name" value="PPM-type-like_dom_sf"/>
</dbReference>
<dbReference type="GO" id="GO:0004722">
    <property type="term" value="F:protein serine/threonine phosphatase activity"/>
    <property type="evidence" value="ECO:0007669"/>
    <property type="project" value="InterPro"/>
</dbReference>
<dbReference type="Gene3D" id="3.60.40.10">
    <property type="entry name" value="PPM-type phosphatase domain"/>
    <property type="match status" value="1"/>
</dbReference>
<feature type="domain" description="PPM-type phosphatase" evidence="1">
    <location>
        <begin position="1"/>
        <end position="94"/>
    </location>
</feature>
<evidence type="ECO:0000313" key="2">
    <source>
        <dbReference type="EMBL" id="RVX23918.1"/>
    </source>
</evidence>
<dbReference type="EMBL" id="QGNW01000001">
    <property type="protein sequence ID" value="RVX23918.1"/>
    <property type="molecule type" value="Genomic_DNA"/>
</dbReference>
<proteinExistence type="predicted"/>
<name>A0A438KRS4_VITVI</name>
<protein>
    <recommendedName>
        <fullName evidence="1">PPM-type phosphatase domain-containing protein</fullName>
    </recommendedName>
</protein>
<comment type="caution">
    <text evidence="2">The sequence shown here is derived from an EMBL/GenBank/DDBJ whole genome shotgun (WGS) entry which is preliminary data.</text>
</comment>
<dbReference type="PROSITE" id="PS51746">
    <property type="entry name" value="PPM_2"/>
    <property type="match status" value="1"/>
</dbReference>
<dbReference type="CDD" id="cd00143">
    <property type="entry name" value="PP2Cc"/>
    <property type="match status" value="1"/>
</dbReference>
<dbReference type="AlphaFoldDB" id="A0A438KRS4"/>
<evidence type="ECO:0000313" key="3">
    <source>
        <dbReference type="Proteomes" id="UP000288805"/>
    </source>
</evidence>
<dbReference type="Gene3D" id="3.60.10.10">
    <property type="entry name" value="Endonuclease/exonuclease/phosphatase"/>
    <property type="match status" value="1"/>
</dbReference>
<dbReference type="Pfam" id="PF00481">
    <property type="entry name" value="PP2C"/>
    <property type="match status" value="1"/>
</dbReference>
<gene>
    <name evidence="2" type="primary">VvCHDp000043_0</name>
    <name evidence="2" type="ORF">CK203_000400</name>
</gene>
<reference evidence="2 3" key="1">
    <citation type="journal article" date="2018" name="PLoS Genet.">
        <title>Population sequencing reveals clonal diversity and ancestral inbreeding in the grapevine cultivar Chardonnay.</title>
        <authorList>
            <person name="Roach M.J."/>
            <person name="Johnson D.L."/>
            <person name="Bohlmann J."/>
            <person name="van Vuuren H.J."/>
            <person name="Jones S.J."/>
            <person name="Pretorius I.S."/>
            <person name="Schmidt S.A."/>
            <person name="Borneman A.R."/>
        </authorList>
    </citation>
    <scope>NUCLEOTIDE SEQUENCE [LARGE SCALE GENOMIC DNA]</scope>
    <source>
        <strain evidence="3">cv. Chardonnay</strain>
        <tissue evidence="2">Leaf</tissue>
    </source>
</reference>
<dbReference type="InterPro" id="IPR036691">
    <property type="entry name" value="Endo/exonu/phosph_ase_sf"/>
</dbReference>
<dbReference type="SUPFAM" id="SSF56219">
    <property type="entry name" value="DNase I-like"/>
    <property type="match status" value="1"/>
</dbReference>
<accession>A0A438KRS4</accession>
<dbReference type="InterPro" id="IPR015655">
    <property type="entry name" value="PP2C"/>
</dbReference>
<dbReference type="InterPro" id="IPR001932">
    <property type="entry name" value="PPM-type_phosphatase-like_dom"/>
</dbReference>
<dbReference type="SUPFAM" id="SSF81606">
    <property type="entry name" value="PP2C-like"/>
    <property type="match status" value="1"/>
</dbReference>
<evidence type="ECO:0000259" key="1">
    <source>
        <dbReference type="PROSITE" id="PS51746"/>
    </source>
</evidence>